<protein>
    <submittedName>
        <fullName evidence="1">Uncharacterized protein</fullName>
    </submittedName>
</protein>
<accession>A0ABT2ZPE0</accession>
<comment type="caution">
    <text evidence="1">The sequence shown here is derived from an EMBL/GenBank/DDBJ whole genome shotgun (WGS) entry which is preliminary data.</text>
</comment>
<evidence type="ECO:0000313" key="1">
    <source>
        <dbReference type="EMBL" id="MCV2873015.1"/>
    </source>
</evidence>
<evidence type="ECO:0000313" key="2">
    <source>
        <dbReference type="Proteomes" id="UP001652564"/>
    </source>
</evidence>
<keyword evidence="2" id="KW-1185">Reference proteome</keyword>
<organism evidence="1 2">
    <name type="scientific">Albidovulum litorale</name>
    <dbReference type="NCBI Taxonomy" id="2984134"/>
    <lineage>
        <taxon>Bacteria</taxon>
        <taxon>Pseudomonadati</taxon>
        <taxon>Pseudomonadota</taxon>
        <taxon>Alphaproteobacteria</taxon>
        <taxon>Rhodobacterales</taxon>
        <taxon>Paracoccaceae</taxon>
        <taxon>Albidovulum</taxon>
    </lineage>
</organism>
<name>A0ABT2ZPE0_9RHOB</name>
<dbReference type="RefSeq" id="WP_263740233.1">
    <property type="nucleotide sequence ID" value="NZ_JAOWKZ010000003.1"/>
</dbReference>
<dbReference type="Proteomes" id="UP001652564">
    <property type="component" value="Unassembled WGS sequence"/>
</dbReference>
<proteinExistence type="predicted"/>
<gene>
    <name evidence="1" type="ORF">OEZ71_11995</name>
</gene>
<reference evidence="1 2" key="1">
    <citation type="submission" date="2022-10" db="EMBL/GenBank/DDBJ databases">
        <title>Defluviimonas sp. nov., isolated from ocean surface sediments.</title>
        <authorList>
            <person name="He W."/>
            <person name="Wang L."/>
            <person name="Zhang D.-F."/>
        </authorList>
    </citation>
    <scope>NUCLEOTIDE SEQUENCE [LARGE SCALE GENOMIC DNA]</scope>
    <source>
        <strain evidence="1 2">WL0050</strain>
    </source>
</reference>
<dbReference type="EMBL" id="JAOWKZ010000003">
    <property type="protein sequence ID" value="MCV2873015.1"/>
    <property type="molecule type" value="Genomic_DNA"/>
</dbReference>
<sequence length="147" mass="15553">MTKLSKTEAALIANAATRDEGALLLAPEGIAGKVHDRALEALVTKGLAKQAIPDGDETADAATYFLTGAGRAAFRPSCPRRAVARHTGCRAEAMAAKPAQHRPPDLDLAVLAGAKAADLRQLWQARRGEPPPTLSGRLMRLVLAWEI</sequence>